<evidence type="ECO:0000313" key="1">
    <source>
        <dbReference type="EMBL" id="SQA96536.1"/>
    </source>
</evidence>
<accession>A0A2X2STP5</accession>
<evidence type="ECO:0000313" key="2">
    <source>
        <dbReference type="Proteomes" id="UP000251197"/>
    </source>
</evidence>
<name>A0A2X2STP5_9ENTR</name>
<organism evidence="1 2">
    <name type="scientific">Cedecea neteri</name>
    <dbReference type="NCBI Taxonomy" id="158822"/>
    <lineage>
        <taxon>Bacteria</taxon>
        <taxon>Pseudomonadati</taxon>
        <taxon>Pseudomonadota</taxon>
        <taxon>Gammaproteobacteria</taxon>
        <taxon>Enterobacterales</taxon>
        <taxon>Enterobacteriaceae</taxon>
        <taxon>Cedecea</taxon>
    </lineage>
</organism>
<dbReference type="EMBL" id="UAVU01000003">
    <property type="protein sequence ID" value="SQA96536.1"/>
    <property type="molecule type" value="Genomic_DNA"/>
</dbReference>
<proteinExistence type="predicted"/>
<dbReference type="Proteomes" id="UP000251197">
    <property type="component" value="Unassembled WGS sequence"/>
</dbReference>
<protein>
    <submittedName>
        <fullName evidence="1">Uncharacterized protein</fullName>
    </submittedName>
</protein>
<gene>
    <name evidence="1" type="ORF">NCTC12120_00292</name>
</gene>
<dbReference type="AlphaFoldDB" id="A0A2X2STP5"/>
<reference evidence="1 2" key="1">
    <citation type="submission" date="2018-06" db="EMBL/GenBank/DDBJ databases">
        <authorList>
            <consortium name="Pathogen Informatics"/>
            <person name="Doyle S."/>
        </authorList>
    </citation>
    <scope>NUCLEOTIDE SEQUENCE [LARGE SCALE GENOMIC DNA]</scope>
    <source>
        <strain evidence="1 2">NCTC12120</strain>
    </source>
</reference>
<sequence length="41" mass="4591">MAELLYEMILTLTEDLKAPRFVRSSTGELKNIEAAAVTEVH</sequence>